<dbReference type="EMBL" id="BMIQ01000001">
    <property type="protein sequence ID" value="GGD91287.1"/>
    <property type="molecule type" value="Genomic_DNA"/>
</dbReference>
<dbReference type="InterPro" id="IPR036641">
    <property type="entry name" value="HPT_dom_sf"/>
</dbReference>
<dbReference type="RefSeq" id="WP_188906856.1">
    <property type="nucleotide sequence ID" value="NZ_BMIQ01000001.1"/>
</dbReference>
<sequence length="123" mass="13178">MLQTLARQADTRNDAPKARPSTERPIDLVHLASQTLGDRELEREILALMARQVEQCAARLELASEAERGALAHALKGSARNVGAFALADAAQAVEDHPAAAAALAAMREEIGRARDFIGSLLR</sequence>
<organism evidence="5 6">
    <name type="scientific">Aureimonas endophytica</name>
    <dbReference type="NCBI Taxonomy" id="2027858"/>
    <lineage>
        <taxon>Bacteria</taxon>
        <taxon>Pseudomonadati</taxon>
        <taxon>Pseudomonadota</taxon>
        <taxon>Alphaproteobacteria</taxon>
        <taxon>Hyphomicrobiales</taxon>
        <taxon>Aurantimonadaceae</taxon>
        <taxon>Aureimonas</taxon>
    </lineage>
</organism>
<evidence type="ECO:0000256" key="3">
    <source>
        <dbReference type="SAM" id="MobiDB-lite"/>
    </source>
</evidence>
<proteinExistence type="predicted"/>
<name>A0A916ZDU4_9HYPH</name>
<evidence type="ECO:0000256" key="1">
    <source>
        <dbReference type="ARBA" id="ARBA00023012"/>
    </source>
</evidence>
<dbReference type="GO" id="GO:0004672">
    <property type="term" value="F:protein kinase activity"/>
    <property type="evidence" value="ECO:0007669"/>
    <property type="project" value="UniProtKB-ARBA"/>
</dbReference>
<keyword evidence="1" id="KW-0902">Two-component regulatory system</keyword>
<dbReference type="Pfam" id="PF01627">
    <property type="entry name" value="Hpt"/>
    <property type="match status" value="1"/>
</dbReference>
<keyword evidence="2" id="KW-0597">Phosphoprotein</keyword>
<feature type="domain" description="HPt" evidence="4">
    <location>
        <begin position="34"/>
        <end position="123"/>
    </location>
</feature>
<comment type="caution">
    <text evidence="5">The sequence shown here is derived from an EMBL/GenBank/DDBJ whole genome shotgun (WGS) entry which is preliminary data.</text>
</comment>
<dbReference type="Proteomes" id="UP000644699">
    <property type="component" value="Unassembled WGS sequence"/>
</dbReference>
<dbReference type="InterPro" id="IPR008207">
    <property type="entry name" value="Sig_transdc_His_kin_Hpt_dom"/>
</dbReference>
<evidence type="ECO:0000259" key="4">
    <source>
        <dbReference type="PROSITE" id="PS50894"/>
    </source>
</evidence>
<dbReference type="Gene3D" id="1.20.120.160">
    <property type="entry name" value="HPT domain"/>
    <property type="match status" value="1"/>
</dbReference>
<reference evidence="5" key="1">
    <citation type="journal article" date="2014" name="Int. J. Syst. Evol. Microbiol.">
        <title>Complete genome sequence of Corynebacterium casei LMG S-19264T (=DSM 44701T), isolated from a smear-ripened cheese.</title>
        <authorList>
            <consortium name="US DOE Joint Genome Institute (JGI-PGF)"/>
            <person name="Walter F."/>
            <person name="Albersmeier A."/>
            <person name="Kalinowski J."/>
            <person name="Ruckert C."/>
        </authorList>
    </citation>
    <scope>NUCLEOTIDE SEQUENCE</scope>
    <source>
        <strain evidence="5">CGMCC 1.15367</strain>
    </source>
</reference>
<reference evidence="5" key="2">
    <citation type="submission" date="2020-09" db="EMBL/GenBank/DDBJ databases">
        <authorList>
            <person name="Sun Q."/>
            <person name="Zhou Y."/>
        </authorList>
    </citation>
    <scope>NUCLEOTIDE SEQUENCE</scope>
    <source>
        <strain evidence="5">CGMCC 1.15367</strain>
    </source>
</reference>
<dbReference type="SUPFAM" id="SSF47226">
    <property type="entry name" value="Histidine-containing phosphotransfer domain, HPT domain"/>
    <property type="match status" value="1"/>
</dbReference>
<protein>
    <recommendedName>
        <fullName evidence="4">HPt domain-containing protein</fullName>
    </recommendedName>
</protein>
<dbReference type="AlphaFoldDB" id="A0A916ZDU4"/>
<gene>
    <name evidence="5" type="ORF">GCM10011390_07560</name>
</gene>
<evidence type="ECO:0000313" key="5">
    <source>
        <dbReference type="EMBL" id="GGD91287.1"/>
    </source>
</evidence>
<keyword evidence="6" id="KW-1185">Reference proteome</keyword>
<feature type="compositionally biased region" description="Basic and acidic residues" evidence="3">
    <location>
        <begin position="9"/>
        <end position="25"/>
    </location>
</feature>
<evidence type="ECO:0000313" key="6">
    <source>
        <dbReference type="Proteomes" id="UP000644699"/>
    </source>
</evidence>
<evidence type="ECO:0000256" key="2">
    <source>
        <dbReference type="PROSITE-ProRule" id="PRU00110"/>
    </source>
</evidence>
<feature type="region of interest" description="Disordered" evidence="3">
    <location>
        <begin position="1"/>
        <end position="25"/>
    </location>
</feature>
<dbReference type="GO" id="GO:0000160">
    <property type="term" value="P:phosphorelay signal transduction system"/>
    <property type="evidence" value="ECO:0007669"/>
    <property type="project" value="UniProtKB-KW"/>
</dbReference>
<feature type="modified residue" description="Phosphohistidine" evidence="2">
    <location>
        <position position="73"/>
    </location>
</feature>
<dbReference type="PROSITE" id="PS50894">
    <property type="entry name" value="HPT"/>
    <property type="match status" value="1"/>
</dbReference>
<accession>A0A916ZDU4</accession>